<name>A0AAD4XYR0_9MAGN</name>
<evidence type="ECO:0000313" key="2">
    <source>
        <dbReference type="EMBL" id="KAI3959278.1"/>
    </source>
</evidence>
<feature type="chain" id="PRO_5041970579" evidence="1">
    <location>
        <begin position="24"/>
        <end position="76"/>
    </location>
</feature>
<proteinExistence type="predicted"/>
<accession>A0AAD4XYR0</accession>
<organism evidence="2 3">
    <name type="scientific">Papaver atlanticum</name>
    <dbReference type="NCBI Taxonomy" id="357466"/>
    <lineage>
        <taxon>Eukaryota</taxon>
        <taxon>Viridiplantae</taxon>
        <taxon>Streptophyta</taxon>
        <taxon>Embryophyta</taxon>
        <taxon>Tracheophyta</taxon>
        <taxon>Spermatophyta</taxon>
        <taxon>Magnoliopsida</taxon>
        <taxon>Ranunculales</taxon>
        <taxon>Papaveraceae</taxon>
        <taxon>Papaveroideae</taxon>
        <taxon>Papaver</taxon>
    </lineage>
</organism>
<evidence type="ECO:0000313" key="3">
    <source>
        <dbReference type="Proteomes" id="UP001202328"/>
    </source>
</evidence>
<keyword evidence="1" id="KW-0732">Signal</keyword>
<keyword evidence="3" id="KW-1185">Reference proteome</keyword>
<sequence>MASLKRFSLTHVVIALIFGVILASSLANAVRTIGYDDECNYECTVLAFRNATCTPLKSHLSGDKYCCCYNELGLRH</sequence>
<protein>
    <submittedName>
        <fullName evidence="2">Uncharacterized protein</fullName>
    </submittedName>
</protein>
<comment type="caution">
    <text evidence="2">The sequence shown here is derived from an EMBL/GenBank/DDBJ whole genome shotgun (WGS) entry which is preliminary data.</text>
</comment>
<dbReference type="EMBL" id="JAJJMB010001069">
    <property type="protein sequence ID" value="KAI3959278.1"/>
    <property type="molecule type" value="Genomic_DNA"/>
</dbReference>
<dbReference type="AlphaFoldDB" id="A0AAD4XYR0"/>
<feature type="signal peptide" evidence="1">
    <location>
        <begin position="1"/>
        <end position="23"/>
    </location>
</feature>
<evidence type="ECO:0000256" key="1">
    <source>
        <dbReference type="SAM" id="SignalP"/>
    </source>
</evidence>
<reference evidence="2" key="1">
    <citation type="submission" date="2022-04" db="EMBL/GenBank/DDBJ databases">
        <title>A functionally conserved STORR gene fusion in Papaver species that diverged 16.8 million years ago.</title>
        <authorList>
            <person name="Catania T."/>
        </authorList>
    </citation>
    <scope>NUCLEOTIDE SEQUENCE</scope>
    <source>
        <strain evidence="2">S-188037</strain>
    </source>
</reference>
<dbReference type="Proteomes" id="UP001202328">
    <property type="component" value="Unassembled WGS sequence"/>
</dbReference>
<gene>
    <name evidence="2" type="ORF">MKW98_018868</name>
</gene>